<dbReference type="Proteomes" id="UP000002420">
    <property type="component" value="Chromosome"/>
</dbReference>
<comment type="cofactor">
    <cofactor evidence="1">
        <name>FMN</name>
        <dbReference type="ChEBI" id="CHEBI:58210"/>
    </cofactor>
</comment>
<keyword evidence="4" id="KW-0288">FMN</keyword>
<dbReference type="CDD" id="cd02151">
    <property type="entry name" value="nitroreductase"/>
    <property type="match status" value="1"/>
</dbReference>
<evidence type="ECO:0000256" key="1">
    <source>
        <dbReference type="ARBA" id="ARBA00001917"/>
    </source>
</evidence>
<dbReference type="PANTHER" id="PTHR43673">
    <property type="entry name" value="NAD(P)H NITROREDUCTASE YDGI-RELATED"/>
    <property type="match status" value="1"/>
</dbReference>
<dbReference type="PANTHER" id="PTHR43673:SF2">
    <property type="entry name" value="NITROREDUCTASE"/>
    <property type="match status" value="1"/>
</dbReference>
<evidence type="ECO:0000256" key="2">
    <source>
        <dbReference type="ARBA" id="ARBA00007118"/>
    </source>
</evidence>
<feature type="domain" description="Nitroreductase" evidence="6">
    <location>
        <begin position="5"/>
        <end position="58"/>
    </location>
</feature>
<organism evidence="7 8">
    <name type="scientific">Trichlorobacter lovleyi (strain ATCC BAA-1151 / DSM 17278 / SZ)</name>
    <name type="common">Geobacter lovleyi</name>
    <dbReference type="NCBI Taxonomy" id="398767"/>
    <lineage>
        <taxon>Bacteria</taxon>
        <taxon>Pseudomonadati</taxon>
        <taxon>Thermodesulfobacteriota</taxon>
        <taxon>Desulfuromonadia</taxon>
        <taxon>Geobacterales</taxon>
        <taxon>Geobacteraceae</taxon>
        <taxon>Trichlorobacter</taxon>
    </lineage>
</organism>
<evidence type="ECO:0000256" key="4">
    <source>
        <dbReference type="ARBA" id="ARBA00022643"/>
    </source>
</evidence>
<dbReference type="eggNOG" id="COG0778">
    <property type="taxonomic scope" value="Bacteria"/>
</dbReference>
<dbReference type="Gene3D" id="3.40.109.10">
    <property type="entry name" value="NADH Oxidase"/>
    <property type="match status" value="1"/>
</dbReference>
<keyword evidence="3" id="KW-0285">Flavoprotein</keyword>
<dbReference type="SUPFAM" id="SSF55469">
    <property type="entry name" value="FMN-dependent nitroreductase-like"/>
    <property type="match status" value="1"/>
</dbReference>
<dbReference type="RefSeq" id="WP_012471033.1">
    <property type="nucleotide sequence ID" value="NC_010814.1"/>
</dbReference>
<gene>
    <name evidence="7" type="ordered locus">Glov_3002</name>
</gene>
<dbReference type="OrthoDB" id="9809288at2"/>
<dbReference type="Pfam" id="PF00881">
    <property type="entry name" value="Nitroreductase"/>
    <property type="match status" value="2"/>
</dbReference>
<reference evidence="7 8" key="1">
    <citation type="submission" date="2008-05" db="EMBL/GenBank/DDBJ databases">
        <title>Complete sequence of chromosome of Geobacter lovleyi SZ.</title>
        <authorList>
            <consortium name="US DOE Joint Genome Institute"/>
            <person name="Lucas S."/>
            <person name="Copeland A."/>
            <person name="Lapidus A."/>
            <person name="Glavina del Rio T."/>
            <person name="Dalin E."/>
            <person name="Tice H."/>
            <person name="Bruce D."/>
            <person name="Goodwin L."/>
            <person name="Pitluck S."/>
            <person name="Chertkov O."/>
            <person name="Meincke L."/>
            <person name="Brettin T."/>
            <person name="Detter J.C."/>
            <person name="Han C."/>
            <person name="Tapia R."/>
            <person name="Kuske C.R."/>
            <person name="Schmutz J."/>
            <person name="Larimer F."/>
            <person name="Land M."/>
            <person name="Hauser L."/>
            <person name="Kyrpides N."/>
            <person name="Mikhailova N."/>
            <person name="Sung Y."/>
            <person name="Fletcher K.E."/>
            <person name="Ritalahti K.M."/>
            <person name="Loeffler F.E."/>
            <person name="Richardson P."/>
        </authorList>
    </citation>
    <scope>NUCLEOTIDE SEQUENCE [LARGE SCALE GENOMIC DNA]</scope>
    <source>
        <strain evidence="8">ATCC BAA-1151 / DSM 17278 / SZ</strain>
    </source>
</reference>
<protein>
    <submittedName>
        <fullName evidence="7">Nitroreductase</fullName>
    </submittedName>
</protein>
<feature type="domain" description="Nitroreductase" evidence="6">
    <location>
        <begin position="64"/>
        <end position="149"/>
    </location>
</feature>
<keyword evidence="8" id="KW-1185">Reference proteome</keyword>
<accession>B3E8N2</accession>
<evidence type="ECO:0000313" key="8">
    <source>
        <dbReference type="Proteomes" id="UP000002420"/>
    </source>
</evidence>
<dbReference type="STRING" id="398767.Glov_3002"/>
<evidence type="ECO:0000256" key="5">
    <source>
        <dbReference type="ARBA" id="ARBA00023002"/>
    </source>
</evidence>
<evidence type="ECO:0000256" key="3">
    <source>
        <dbReference type="ARBA" id="ARBA00022630"/>
    </source>
</evidence>
<evidence type="ECO:0000259" key="6">
    <source>
        <dbReference type="Pfam" id="PF00881"/>
    </source>
</evidence>
<dbReference type="HOGENOM" id="CLU_070764_7_3_7"/>
<dbReference type="InterPro" id="IPR000415">
    <property type="entry name" value="Nitroreductase-like"/>
</dbReference>
<evidence type="ECO:0000313" key="7">
    <source>
        <dbReference type="EMBL" id="ACD96708.1"/>
    </source>
</evidence>
<dbReference type="KEGG" id="glo:Glov_3002"/>
<sequence length="195" mass="21629">MIELIRKRRSIRSFTGQVLETKQVELLMEALLRAPTSRGINPWEFVLVDDGELLAGLSTAKQHGSGFLKGAALAVVICADQTRSDVWVEDCSIAAILLQMTAQSLGLGSCWAQIRQRQHDKQMTAEQFVQKLLGLPPQIRVEAIIGIGYPAEKRRALAAGQLDYSKIRHNRYDKLWRQGSVEGDQGIPLVLPGNL</sequence>
<dbReference type="InterPro" id="IPR029479">
    <property type="entry name" value="Nitroreductase"/>
</dbReference>
<dbReference type="GO" id="GO:0016491">
    <property type="term" value="F:oxidoreductase activity"/>
    <property type="evidence" value="ECO:0007669"/>
    <property type="project" value="UniProtKB-KW"/>
</dbReference>
<name>B3E8N2_TRIL1</name>
<proteinExistence type="inferred from homology"/>
<dbReference type="AlphaFoldDB" id="B3E8N2"/>
<keyword evidence="5" id="KW-0560">Oxidoreductase</keyword>
<dbReference type="EMBL" id="CP001089">
    <property type="protein sequence ID" value="ACD96708.1"/>
    <property type="molecule type" value="Genomic_DNA"/>
</dbReference>
<comment type="similarity">
    <text evidence="2">Belongs to the nitroreductase family.</text>
</comment>